<feature type="region of interest" description="Disordered" evidence="7">
    <location>
        <begin position="1"/>
        <end position="22"/>
    </location>
</feature>
<keyword evidence="4 6" id="KW-0805">Transcription regulation</keyword>
<dbReference type="InterPro" id="IPR035926">
    <property type="entry name" value="NusB-like_sf"/>
</dbReference>
<keyword evidence="2 6" id="KW-0889">Transcription antitermination</keyword>
<evidence type="ECO:0000256" key="3">
    <source>
        <dbReference type="ARBA" id="ARBA00022884"/>
    </source>
</evidence>
<dbReference type="Proteomes" id="UP001156706">
    <property type="component" value="Unassembled WGS sequence"/>
</dbReference>
<dbReference type="RefSeq" id="WP_284196304.1">
    <property type="nucleotide sequence ID" value="NZ_BSOG01000002.1"/>
</dbReference>
<keyword evidence="3 6" id="KW-0694">RNA-binding</keyword>
<dbReference type="EMBL" id="BSOG01000002">
    <property type="protein sequence ID" value="GLR13194.1"/>
    <property type="molecule type" value="Genomic_DNA"/>
</dbReference>
<sequence length="161" mass="18154">MSQAEQPQEAKKTPQKSSRRRSREFAVQGLYQWQLTGDGVANIERFLRDSSTSFVRADETLFRELFYNALRDAEALKTALAPHLDRDEIDVSPVERAVLLVAAFELIHKPETPYAVVINEAIEIAKTFGGTDGHRFVNGVLDKLAAEVRTAEVEAGRNRRR</sequence>
<dbReference type="NCBIfam" id="TIGR01951">
    <property type="entry name" value="nusB"/>
    <property type="match status" value="1"/>
</dbReference>
<evidence type="ECO:0000256" key="4">
    <source>
        <dbReference type="ARBA" id="ARBA00023015"/>
    </source>
</evidence>
<name>A0ABQ5YEK8_9NEIS</name>
<reference evidence="10" key="1">
    <citation type="journal article" date="2019" name="Int. J. Syst. Evol. Microbiol.">
        <title>The Global Catalogue of Microorganisms (GCM) 10K type strain sequencing project: providing services to taxonomists for standard genome sequencing and annotation.</title>
        <authorList>
            <consortium name="The Broad Institute Genomics Platform"/>
            <consortium name="The Broad Institute Genome Sequencing Center for Infectious Disease"/>
            <person name="Wu L."/>
            <person name="Ma J."/>
        </authorList>
    </citation>
    <scope>NUCLEOTIDE SEQUENCE [LARGE SCALE GENOMIC DNA]</scope>
    <source>
        <strain evidence="10">NBRC 110044</strain>
    </source>
</reference>
<organism evidence="9 10">
    <name type="scientific">Chitinimonas prasina</name>
    <dbReference type="NCBI Taxonomy" id="1434937"/>
    <lineage>
        <taxon>Bacteria</taxon>
        <taxon>Pseudomonadati</taxon>
        <taxon>Pseudomonadota</taxon>
        <taxon>Betaproteobacteria</taxon>
        <taxon>Neisseriales</taxon>
        <taxon>Chitinibacteraceae</taxon>
        <taxon>Chitinimonas</taxon>
    </lineage>
</organism>
<evidence type="ECO:0000256" key="6">
    <source>
        <dbReference type="HAMAP-Rule" id="MF_00073"/>
    </source>
</evidence>
<proteinExistence type="inferred from homology"/>
<evidence type="ECO:0000259" key="8">
    <source>
        <dbReference type="Pfam" id="PF01029"/>
    </source>
</evidence>
<dbReference type="InterPro" id="IPR011605">
    <property type="entry name" value="NusB_fam"/>
</dbReference>
<evidence type="ECO:0000313" key="10">
    <source>
        <dbReference type="Proteomes" id="UP001156706"/>
    </source>
</evidence>
<evidence type="ECO:0000256" key="1">
    <source>
        <dbReference type="ARBA" id="ARBA00005952"/>
    </source>
</evidence>
<dbReference type="Pfam" id="PF01029">
    <property type="entry name" value="NusB"/>
    <property type="match status" value="1"/>
</dbReference>
<feature type="compositionally biased region" description="Basic residues" evidence="7">
    <location>
        <begin position="13"/>
        <end position="22"/>
    </location>
</feature>
<dbReference type="Gene3D" id="1.10.940.10">
    <property type="entry name" value="NusB-like"/>
    <property type="match status" value="1"/>
</dbReference>
<evidence type="ECO:0000256" key="5">
    <source>
        <dbReference type="ARBA" id="ARBA00023163"/>
    </source>
</evidence>
<comment type="similarity">
    <text evidence="1 6">Belongs to the NusB family.</text>
</comment>
<dbReference type="InterPro" id="IPR006027">
    <property type="entry name" value="NusB_RsmB_TIM44"/>
</dbReference>
<protein>
    <recommendedName>
        <fullName evidence="6">Transcription antitermination protein NusB</fullName>
    </recommendedName>
    <alternativeName>
        <fullName evidence="6">Antitermination factor NusB</fullName>
    </alternativeName>
</protein>
<accession>A0ABQ5YEK8</accession>
<keyword evidence="5 6" id="KW-0804">Transcription</keyword>
<dbReference type="HAMAP" id="MF_00073">
    <property type="entry name" value="NusB"/>
    <property type="match status" value="1"/>
</dbReference>
<comment type="function">
    <text evidence="6">Involved in transcription antitermination. Required for transcription of ribosomal RNA (rRNA) genes. Binds specifically to the boxA antiterminator sequence of the ribosomal RNA (rrn) operons.</text>
</comment>
<evidence type="ECO:0000256" key="7">
    <source>
        <dbReference type="SAM" id="MobiDB-lite"/>
    </source>
</evidence>
<dbReference type="PANTHER" id="PTHR11078">
    <property type="entry name" value="N UTILIZATION SUBSTANCE PROTEIN B-RELATED"/>
    <property type="match status" value="1"/>
</dbReference>
<feature type="domain" description="NusB/RsmB/TIM44" evidence="8">
    <location>
        <begin position="21"/>
        <end position="145"/>
    </location>
</feature>
<gene>
    <name evidence="6 9" type="primary">nusB</name>
    <name evidence="9" type="ORF">GCM10007907_19840</name>
</gene>
<comment type="caution">
    <text evidence="9">The sequence shown here is derived from an EMBL/GenBank/DDBJ whole genome shotgun (WGS) entry which is preliminary data.</text>
</comment>
<evidence type="ECO:0000256" key="2">
    <source>
        <dbReference type="ARBA" id="ARBA00022814"/>
    </source>
</evidence>
<evidence type="ECO:0000313" key="9">
    <source>
        <dbReference type="EMBL" id="GLR13194.1"/>
    </source>
</evidence>
<dbReference type="SUPFAM" id="SSF48013">
    <property type="entry name" value="NusB-like"/>
    <property type="match status" value="1"/>
</dbReference>
<keyword evidence="10" id="KW-1185">Reference proteome</keyword>
<dbReference type="PANTHER" id="PTHR11078:SF3">
    <property type="entry name" value="ANTITERMINATION NUSB DOMAIN-CONTAINING PROTEIN"/>
    <property type="match status" value="1"/>
</dbReference>